<evidence type="ECO:0000313" key="3">
    <source>
        <dbReference type="Proteomes" id="UP000219369"/>
    </source>
</evidence>
<dbReference type="Proteomes" id="UP000219369">
    <property type="component" value="Unassembled WGS sequence"/>
</dbReference>
<name>A0A2H3TF80_FUSOX</name>
<dbReference type="EMBL" id="FMJY01000006">
    <property type="protein sequence ID" value="SCO87322.1"/>
    <property type="molecule type" value="Genomic_DNA"/>
</dbReference>
<sequence>MKVGNSAHILKSCIVAKRPNIRGDGEEFQDGEFDFDEDIVRDGNNRIASRAIKAISRCQTQTQRSRRKRRMSVPAIASYLHWQLRALFTFTLTSSWQSGCDQANRGIKKPPGLNTFISGKTTLSPLLTRPFLAMTAEVKPQDTCNSIGKYAQNTILRLDNFETHDHESPGDGDVEFQDSEDADRSETMMCRTSAKGR</sequence>
<evidence type="ECO:0000313" key="2">
    <source>
        <dbReference type="EMBL" id="SCO87322.1"/>
    </source>
</evidence>
<gene>
    <name evidence="2" type="ORF">FRV6_11449</name>
</gene>
<evidence type="ECO:0000256" key="1">
    <source>
        <dbReference type="SAM" id="MobiDB-lite"/>
    </source>
</evidence>
<protein>
    <submittedName>
        <fullName evidence="2">Uncharacterized protein</fullName>
    </submittedName>
</protein>
<feature type="region of interest" description="Disordered" evidence="1">
    <location>
        <begin position="162"/>
        <end position="197"/>
    </location>
</feature>
<feature type="compositionally biased region" description="Acidic residues" evidence="1">
    <location>
        <begin position="170"/>
        <end position="183"/>
    </location>
</feature>
<accession>A0A2H3TF80</accession>
<organism evidence="2 3">
    <name type="scientific">Fusarium oxysporum</name>
    <name type="common">Fusarium vascular wilt</name>
    <dbReference type="NCBI Taxonomy" id="5507"/>
    <lineage>
        <taxon>Eukaryota</taxon>
        <taxon>Fungi</taxon>
        <taxon>Dikarya</taxon>
        <taxon>Ascomycota</taxon>
        <taxon>Pezizomycotina</taxon>
        <taxon>Sordariomycetes</taxon>
        <taxon>Hypocreomycetidae</taxon>
        <taxon>Hypocreales</taxon>
        <taxon>Nectriaceae</taxon>
        <taxon>Fusarium</taxon>
        <taxon>Fusarium oxysporum species complex</taxon>
    </lineage>
</organism>
<dbReference type="AlphaFoldDB" id="A0A2H3TF80"/>
<proteinExistence type="predicted"/>
<reference evidence="3" key="1">
    <citation type="submission" date="2016-09" db="EMBL/GenBank/DDBJ databases">
        <authorList>
            <person name="Guldener U."/>
        </authorList>
    </citation>
    <scope>NUCLEOTIDE SEQUENCE [LARGE SCALE GENOMIC DNA]</scope>
    <source>
        <strain evidence="3">V64-1</strain>
    </source>
</reference>
<dbReference type="OrthoDB" id="10369620at2759"/>